<feature type="binding site" evidence="7">
    <location>
        <position position="485"/>
    </location>
    <ligand>
        <name>meso-2,6-diaminopimelate</name>
        <dbReference type="ChEBI" id="CHEBI:57791"/>
    </ligand>
</feature>
<feature type="binding site" evidence="7">
    <location>
        <begin position="172"/>
        <end position="173"/>
    </location>
    <ligand>
        <name>UDP-N-acetyl-alpha-D-muramoyl-L-alanyl-D-glutamate</name>
        <dbReference type="ChEBI" id="CHEBI:83900"/>
    </ligand>
</feature>
<name>A0AAW7XLS0_9GAMM</name>
<evidence type="ECO:0000256" key="1">
    <source>
        <dbReference type="ARBA" id="ARBA00005898"/>
    </source>
</evidence>
<dbReference type="InterPro" id="IPR005761">
    <property type="entry name" value="UDP-N-AcMur-Glu-dNH2Pim_ligase"/>
</dbReference>
<keyword evidence="5 7" id="KW-0131">Cell cycle</keyword>
<protein>
    <recommendedName>
        <fullName evidence="7">UDP-N-acetylmuramoyl-L-alanyl-D-glutamate--2,6-diaminopimelate ligase</fullName>
        <ecNumber evidence="7">6.3.2.13</ecNumber>
    </recommendedName>
    <alternativeName>
        <fullName evidence="7">Meso-A2pm-adding enzyme</fullName>
    </alternativeName>
    <alternativeName>
        <fullName evidence="7">Meso-diaminopimelate-adding enzyme</fullName>
    </alternativeName>
    <alternativeName>
        <fullName evidence="7">UDP-MurNAc-L-Ala-D-Glu:meso-diaminopimelate ligase</fullName>
    </alternativeName>
    <alternativeName>
        <fullName evidence="7">UDP-MurNAc-tripeptide synthetase</fullName>
    </alternativeName>
    <alternativeName>
        <fullName evidence="7">UDP-N-acetylmuramyl-tripeptide synthetase</fullName>
    </alternativeName>
</protein>
<keyword evidence="6 7" id="KW-0961">Cell wall biogenesis/degradation</keyword>
<dbReference type="Gene3D" id="3.90.190.20">
    <property type="entry name" value="Mur ligase, C-terminal domain"/>
    <property type="match status" value="1"/>
</dbReference>
<dbReference type="HAMAP" id="MF_00208">
    <property type="entry name" value="MurE"/>
    <property type="match status" value="1"/>
</dbReference>
<evidence type="ECO:0000256" key="8">
    <source>
        <dbReference type="RuleBase" id="RU004135"/>
    </source>
</evidence>
<dbReference type="Pfam" id="PF08245">
    <property type="entry name" value="Mur_ligase_M"/>
    <property type="match status" value="1"/>
</dbReference>
<keyword evidence="4 7" id="KW-0573">Peptidoglycan synthesis</keyword>
<keyword evidence="3 7" id="KW-0133">Cell shape</keyword>
<gene>
    <name evidence="7" type="primary">murE</name>
    <name evidence="12" type="ORF">Q4490_14065</name>
</gene>
<dbReference type="GO" id="GO:0005737">
    <property type="term" value="C:cytoplasm"/>
    <property type="evidence" value="ECO:0007669"/>
    <property type="project" value="UniProtKB-SubCell"/>
</dbReference>
<dbReference type="Pfam" id="PF02875">
    <property type="entry name" value="Mur_ligase_C"/>
    <property type="match status" value="1"/>
</dbReference>
<evidence type="ECO:0000256" key="3">
    <source>
        <dbReference type="ARBA" id="ARBA00022960"/>
    </source>
</evidence>
<dbReference type="SUPFAM" id="SSF53623">
    <property type="entry name" value="MurD-like peptide ligases, catalytic domain"/>
    <property type="match status" value="1"/>
</dbReference>
<proteinExistence type="inferred from homology"/>
<dbReference type="GO" id="GO:0008360">
    <property type="term" value="P:regulation of cell shape"/>
    <property type="evidence" value="ECO:0007669"/>
    <property type="project" value="UniProtKB-KW"/>
</dbReference>
<evidence type="ECO:0000256" key="2">
    <source>
        <dbReference type="ARBA" id="ARBA00022618"/>
    </source>
</evidence>
<dbReference type="GO" id="GO:0008765">
    <property type="term" value="F:UDP-N-acetylmuramoylalanyl-D-glutamate-2,6-diaminopimelate ligase activity"/>
    <property type="evidence" value="ECO:0007669"/>
    <property type="project" value="UniProtKB-UniRule"/>
</dbReference>
<dbReference type="PANTHER" id="PTHR23135:SF4">
    <property type="entry name" value="UDP-N-ACETYLMURAMOYL-L-ALANYL-D-GLUTAMATE--2,6-DIAMINOPIMELATE LIGASE MURE HOMOLOG, CHLOROPLASTIC"/>
    <property type="match status" value="1"/>
</dbReference>
<dbReference type="InterPro" id="IPR036565">
    <property type="entry name" value="Mur-like_cat_sf"/>
</dbReference>
<dbReference type="GO" id="GO:0000287">
    <property type="term" value="F:magnesium ion binding"/>
    <property type="evidence" value="ECO:0007669"/>
    <property type="project" value="UniProtKB-UniRule"/>
</dbReference>
<keyword evidence="7" id="KW-0547">Nucleotide-binding</keyword>
<dbReference type="EMBL" id="JAUOPG010000009">
    <property type="protein sequence ID" value="MDO6454696.1"/>
    <property type="molecule type" value="Genomic_DNA"/>
</dbReference>
<dbReference type="SUPFAM" id="SSF63418">
    <property type="entry name" value="MurE/MurF N-terminal domain"/>
    <property type="match status" value="1"/>
</dbReference>
<comment type="subcellular location">
    <subcellularLocation>
        <location evidence="7 8">Cytoplasm</location>
    </subcellularLocation>
</comment>
<dbReference type="Proteomes" id="UP001169862">
    <property type="component" value="Unassembled WGS sequence"/>
</dbReference>
<dbReference type="InterPro" id="IPR036615">
    <property type="entry name" value="Mur_ligase_C_dom_sf"/>
</dbReference>
<reference evidence="12" key="1">
    <citation type="submission" date="2023-07" db="EMBL/GenBank/DDBJ databases">
        <title>Genome content predicts the carbon catabolic preferences of heterotrophic bacteria.</title>
        <authorList>
            <person name="Gralka M."/>
        </authorList>
    </citation>
    <scope>NUCLEOTIDE SEQUENCE</scope>
    <source>
        <strain evidence="12">I2M16</strain>
    </source>
</reference>
<comment type="PTM">
    <text evidence="7">Carboxylation is probably crucial for Mg(2+) binding and, consequently, for the gamma-phosphate positioning of ATP.</text>
</comment>
<comment type="caution">
    <text evidence="7">Lacks conserved residue(s) required for the propagation of feature annotation.</text>
</comment>
<dbReference type="NCBIfam" id="NF001126">
    <property type="entry name" value="PRK00139.1-4"/>
    <property type="match status" value="1"/>
</dbReference>
<evidence type="ECO:0000256" key="4">
    <source>
        <dbReference type="ARBA" id="ARBA00022984"/>
    </source>
</evidence>
<evidence type="ECO:0000256" key="6">
    <source>
        <dbReference type="ARBA" id="ARBA00023316"/>
    </source>
</evidence>
<dbReference type="Pfam" id="PF01225">
    <property type="entry name" value="Mur_ligase"/>
    <property type="match status" value="1"/>
</dbReference>
<feature type="short sequence motif" description="Meso-diaminopimelate recognition motif" evidence="7">
    <location>
        <begin position="430"/>
        <end position="433"/>
    </location>
</feature>
<comment type="caution">
    <text evidence="12">The sequence shown here is derived from an EMBL/GenBank/DDBJ whole genome shotgun (WGS) entry which is preliminary data.</text>
</comment>
<dbReference type="NCBIfam" id="NF001124">
    <property type="entry name" value="PRK00139.1-2"/>
    <property type="match status" value="1"/>
</dbReference>
<evidence type="ECO:0000256" key="5">
    <source>
        <dbReference type="ARBA" id="ARBA00023306"/>
    </source>
</evidence>
<feature type="binding site" evidence="7">
    <location>
        <position position="205"/>
    </location>
    <ligand>
        <name>UDP-N-acetyl-alpha-D-muramoyl-L-alanyl-D-glutamate</name>
        <dbReference type="ChEBI" id="CHEBI:83900"/>
    </ligand>
</feature>
<sequence>MARKTEYDGGDEMTTLTPRSLTELGIAAPDNGAASCLVKGVCVDSRQVREGDLFIARDGVSHCGADFIEQAAQQGAVAALLDSASSSGLDVSAFSIPVVVVENLQQRAGEIISTWFGNPSQQLRVIGITGTNGKTSCAHYLAQALTHLGQKTALIGTVGNGFVGQLSPATHTTPDVVKVHELLAGYVAQGANVVVMEVSSHALDQGRIAGVEFAVAAFTNLSRDHLDYHKTMVAYGEAKARLFTDYSVKQRVVNLDDAFGQQLYQRLKDQGIDCCGYSAIGNNKADVLPSVSELSSAGIRLSVDVSYPALDTISFSSSVVGGFNVANLLLTVAVLCRLDWKGEAIATVMSCVTAVPGRMESYIASRGTVVVVDYAHTPDALEKALAACREHCSGKLWVVFGCGGDRDTGKRAEMAAIAELHADQLVITSDNPRTEDPLTIISMIVDGLSSPGAAVVFEDRRAAIEYAYAHANDDDWVLVAGKGHEDYQEVMGKKLAFSDRELAKQLVEESQL</sequence>
<comment type="function">
    <text evidence="7">Catalyzes the addition of meso-diaminopimelic acid to the nucleotide precursor UDP-N-acetylmuramoyl-L-alanyl-D-glutamate (UMAG) in the biosynthesis of bacterial cell-wall peptidoglycan.</text>
</comment>
<feature type="binding site" evidence="7">
    <location>
        <position position="481"/>
    </location>
    <ligand>
        <name>meso-2,6-diaminopimelate</name>
        <dbReference type="ChEBI" id="CHEBI:57791"/>
    </ligand>
</feature>
<dbReference type="RefSeq" id="WP_303551479.1">
    <property type="nucleotide sequence ID" value="NZ_JAUOPG010000009.1"/>
</dbReference>
<accession>A0AAW7XLS0</accession>
<comment type="catalytic activity">
    <reaction evidence="7">
        <text>UDP-N-acetyl-alpha-D-muramoyl-L-alanyl-D-glutamate + meso-2,6-diaminopimelate + ATP = UDP-N-acetyl-alpha-D-muramoyl-L-alanyl-gamma-D-glutamyl-meso-2,6-diaminopimelate + ADP + phosphate + H(+)</text>
        <dbReference type="Rhea" id="RHEA:23676"/>
        <dbReference type="ChEBI" id="CHEBI:15378"/>
        <dbReference type="ChEBI" id="CHEBI:30616"/>
        <dbReference type="ChEBI" id="CHEBI:43474"/>
        <dbReference type="ChEBI" id="CHEBI:57791"/>
        <dbReference type="ChEBI" id="CHEBI:83900"/>
        <dbReference type="ChEBI" id="CHEBI:83905"/>
        <dbReference type="ChEBI" id="CHEBI:456216"/>
        <dbReference type="EC" id="6.3.2.13"/>
    </reaction>
</comment>
<feature type="modified residue" description="N6-carboxylysine" evidence="7">
    <location>
        <position position="239"/>
    </location>
</feature>
<feature type="domain" description="Mur ligase central" evidence="11">
    <location>
        <begin position="128"/>
        <end position="334"/>
    </location>
</feature>
<evidence type="ECO:0000313" key="12">
    <source>
        <dbReference type="EMBL" id="MDO6454696.1"/>
    </source>
</evidence>
<organism evidence="12 13">
    <name type="scientific">Neptunomonas phycophila</name>
    <dbReference type="NCBI Taxonomy" id="1572645"/>
    <lineage>
        <taxon>Bacteria</taxon>
        <taxon>Pseudomonadati</taxon>
        <taxon>Pseudomonadota</taxon>
        <taxon>Gammaproteobacteria</taxon>
        <taxon>Oceanospirillales</taxon>
        <taxon>Oceanospirillaceae</taxon>
        <taxon>Neptunomonas</taxon>
    </lineage>
</organism>
<dbReference type="Gene3D" id="3.40.1190.10">
    <property type="entry name" value="Mur-like, catalytic domain"/>
    <property type="match status" value="1"/>
</dbReference>
<comment type="cofactor">
    <cofactor evidence="7">
        <name>Mg(2+)</name>
        <dbReference type="ChEBI" id="CHEBI:18420"/>
    </cofactor>
</comment>
<feature type="binding site" evidence="7">
    <location>
        <position position="207"/>
    </location>
    <ligand>
        <name>UDP-N-acetyl-alpha-D-muramoyl-L-alanyl-D-glutamate</name>
        <dbReference type="ChEBI" id="CHEBI:83900"/>
    </ligand>
</feature>
<dbReference type="InterPro" id="IPR035911">
    <property type="entry name" value="MurE/MurF_N"/>
</dbReference>
<dbReference type="GO" id="GO:0009252">
    <property type="term" value="P:peptidoglycan biosynthetic process"/>
    <property type="evidence" value="ECO:0007669"/>
    <property type="project" value="UniProtKB-UniRule"/>
</dbReference>
<dbReference type="Gene3D" id="3.40.1390.10">
    <property type="entry name" value="MurE/MurF, N-terminal domain"/>
    <property type="match status" value="1"/>
</dbReference>
<comment type="similarity">
    <text evidence="1 7">Belongs to the MurCDEF family. MurE subfamily.</text>
</comment>
<keyword evidence="7" id="KW-0067">ATP-binding</keyword>
<dbReference type="NCBIfam" id="TIGR01085">
    <property type="entry name" value="murE"/>
    <property type="match status" value="1"/>
</dbReference>
<dbReference type="EC" id="6.3.2.13" evidence="7"/>
<keyword evidence="7 12" id="KW-0436">Ligase</keyword>
<keyword evidence="2 7" id="KW-0132">Cell division</keyword>
<evidence type="ECO:0000256" key="7">
    <source>
        <dbReference type="HAMAP-Rule" id="MF_00208"/>
    </source>
</evidence>
<feature type="binding site" evidence="7">
    <location>
        <begin position="430"/>
        <end position="433"/>
    </location>
    <ligand>
        <name>meso-2,6-diaminopimelate</name>
        <dbReference type="ChEBI" id="CHEBI:57791"/>
    </ligand>
</feature>
<keyword evidence="7" id="KW-0460">Magnesium</keyword>
<dbReference type="GO" id="GO:0071555">
    <property type="term" value="P:cell wall organization"/>
    <property type="evidence" value="ECO:0007669"/>
    <property type="project" value="UniProtKB-KW"/>
</dbReference>
<dbReference type="GO" id="GO:0005524">
    <property type="term" value="F:ATP binding"/>
    <property type="evidence" value="ECO:0007669"/>
    <property type="project" value="UniProtKB-UniRule"/>
</dbReference>
<feature type="binding site" evidence="7">
    <location>
        <position position="45"/>
    </location>
    <ligand>
        <name>UDP-N-acetyl-alpha-D-muramoyl-L-alanyl-D-glutamate</name>
        <dbReference type="ChEBI" id="CHEBI:83900"/>
    </ligand>
</feature>
<dbReference type="PANTHER" id="PTHR23135">
    <property type="entry name" value="MUR LIGASE FAMILY MEMBER"/>
    <property type="match status" value="1"/>
</dbReference>
<dbReference type="InterPro" id="IPR013221">
    <property type="entry name" value="Mur_ligase_cen"/>
</dbReference>
<dbReference type="InterPro" id="IPR004101">
    <property type="entry name" value="Mur_ligase_C"/>
</dbReference>
<feature type="domain" description="Mur ligase N-terminal catalytic" evidence="9">
    <location>
        <begin position="38"/>
        <end position="113"/>
    </location>
</feature>
<feature type="domain" description="Mur ligase C-terminal" evidence="10">
    <location>
        <begin position="357"/>
        <end position="483"/>
    </location>
</feature>
<dbReference type="SUPFAM" id="SSF53244">
    <property type="entry name" value="MurD-like peptide ligases, peptide-binding domain"/>
    <property type="match status" value="1"/>
</dbReference>
<feature type="binding site" evidence="7">
    <location>
        <position position="199"/>
    </location>
    <ligand>
        <name>UDP-N-acetyl-alpha-D-muramoyl-L-alanyl-D-glutamate</name>
        <dbReference type="ChEBI" id="CHEBI:83900"/>
    </ligand>
</feature>
<evidence type="ECO:0000259" key="9">
    <source>
        <dbReference type="Pfam" id="PF01225"/>
    </source>
</evidence>
<comment type="pathway">
    <text evidence="7 8">Cell wall biogenesis; peptidoglycan biosynthesis.</text>
</comment>
<keyword evidence="7" id="KW-0963">Cytoplasm</keyword>
<evidence type="ECO:0000259" key="11">
    <source>
        <dbReference type="Pfam" id="PF08245"/>
    </source>
</evidence>
<feature type="binding site" evidence="7">
    <location>
        <begin position="130"/>
        <end position="136"/>
    </location>
    <ligand>
        <name>ATP</name>
        <dbReference type="ChEBI" id="CHEBI:30616"/>
    </ligand>
</feature>
<dbReference type="AlphaFoldDB" id="A0AAW7XLS0"/>
<feature type="binding site" evidence="7">
    <location>
        <position position="406"/>
    </location>
    <ligand>
        <name>meso-2,6-diaminopimelate</name>
        <dbReference type="ChEBI" id="CHEBI:57791"/>
    </ligand>
</feature>
<evidence type="ECO:0000313" key="13">
    <source>
        <dbReference type="Proteomes" id="UP001169862"/>
    </source>
</evidence>
<dbReference type="InterPro" id="IPR000713">
    <property type="entry name" value="Mur_ligase_N"/>
</dbReference>
<dbReference type="GO" id="GO:0051301">
    <property type="term" value="P:cell division"/>
    <property type="evidence" value="ECO:0007669"/>
    <property type="project" value="UniProtKB-KW"/>
</dbReference>
<evidence type="ECO:0000259" key="10">
    <source>
        <dbReference type="Pfam" id="PF02875"/>
    </source>
</evidence>